<evidence type="ECO:0000259" key="2">
    <source>
        <dbReference type="Pfam" id="PF22085"/>
    </source>
</evidence>
<dbReference type="RefSeq" id="WP_274053910.1">
    <property type="nucleotide sequence ID" value="NZ_CP059693.1"/>
</dbReference>
<feature type="transmembrane region" description="Helical" evidence="1">
    <location>
        <begin position="628"/>
        <end position="651"/>
    </location>
</feature>
<name>A0ABY7VLG7_9GAMM</name>
<evidence type="ECO:0000313" key="3">
    <source>
        <dbReference type="EMBL" id="WDE13527.1"/>
    </source>
</evidence>
<feature type="transmembrane region" description="Helical" evidence="1">
    <location>
        <begin position="444"/>
        <end position="465"/>
    </location>
</feature>
<feature type="transmembrane region" description="Helical" evidence="1">
    <location>
        <begin position="411"/>
        <end position="432"/>
    </location>
</feature>
<dbReference type="InterPro" id="IPR054309">
    <property type="entry name" value="NorB_cytochrome_c-like"/>
</dbReference>
<reference evidence="3 4" key="1">
    <citation type="journal article" date="2022" name="Mar. Drugs">
        <title>Bioassay-Guided Fractionation Leads to the Detection of Cholic Acid Generated by the Rare Thalassomonas sp.</title>
        <authorList>
            <person name="Pheiffer F."/>
            <person name="Schneider Y.K."/>
            <person name="Hansen E.H."/>
            <person name="Andersen J.H."/>
            <person name="Isaksson J."/>
            <person name="Busche T."/>
            <person name="R C."/>
            <person name="Kalinowski J."/>
            <person name="Zyl L.V."/>
            <person name="Trindade M."/>
        </authorList>
    </citation>
    <scope>NUCLEOTIDE SEQUENCE [LARGE SCALE GENOMIC DNA]</scope>
    <source>
        <strain evidence="3 4">A5K-61T</strain>
    </source>
</reference>
<feature type="transmembrane region" description="Helical" evidence="1">
    <location>
        <begin position="545"/>
        <end position="565"/>
    </location>
</feature>
<evidence type="ECO:0000256" key="1">
    <source>
        <dbReference type="SAM" id="Phobius"/>
    </source>
</evidence>
<keyword evidence="1" id="KW-0472">Membrane</keyword>
<feature type="transmembrane region" description="Helical" evidence="1">
    <location>
        <begin position="283"/>
        <end position="306"/>
    </location>
</feature>
<dbReference type="EMBL" id="CP059693">
    <property type="protein sequence ID" value="WDE13527.1"/>
    <property type="molecule type" value="Genomic_DNA"/>
</dbReference>
<keyword evidence="4" id="KW-1185">Reference proteome</keyword>
<protein>
    <submittedName>
        <fullName evidence="3">Nitric-oxide reductase large subunit</fullName>
    </submittedName>
</protein>
<feature type="transmembrane region" description="Helical" evidence="1">
    <location>
        <begin position="477"/>
        <end position="503"/>
    </location>
</feature>
<dbReference type="InterPro" id="IPR000883">
    <property type="entry name" value="Cyt_C_Oxase_1"/>
</dbReference>
<feature type="transmembrane region" description="Helical" evidence="1">
    <location>
        <begin position="663"/>
        <end position="688"/>
    </location>
</feature>
<feature type="transmembrane region" description="Helical" evidence="1">
    <location>
        <begin position="722"/>
        <end position="739"/>
    </location>
</feature>
<feature type="transmembrane region" description="Helical" evidence="1">
    <location>
        <begin position="364"/>
        <end position="385"/>
    </location>
</feature>
<dbReference type="SUPFAM" id="SSF81442">
    <property type="entry name" value="Cytochrome c oxidase subunit I-like"/>
    <property type="match status" value="1"/>
</dbReference>
<feature type="transmembrane region" description="Helical" evidence="1">
    <location>
        <begin position="515"/>
        <end position="533"/>
    </location>
</feature>
<accession>A0ABY7VLG7</accession>
<dbReference type="Pfam" id="PF22085">
    <property type="entry name" value="NorB_cytochrome_c-like"/>
    <property type="match status" value="1"/>
</dbReference>
<dbReference type="PANTHER" id="PTHR10422">
    <property type="entry name" value="CYTOCHROME C OXIDASE SUBUNIT 1"/>
    <property type="match status" value="1"/>
</dbReference>
<dbReference type="Gene3D" id="1.20.210.10">
    <property type="entry name" value="Cytochrome c oxidase-like, subunit I domain"/>
    <property type="match status" value="1"/>
</dbReference>
<organism evidence="3 4">
    <name type="scientific">Thalassomonas haliotis</name>
    <dbReference type="NCBI Taxonomy" id="485448"/>
    <lineage>
        <taxon>Bacteria</taxon>
        <taxon>Pseudomonadati</taxon>
        <taxon>Pseudomonadota</taxon>
        <taxon>Gammaproteobacteria</taxon>
        <taxon>Alteromonadales</taxon>
        <taxon>Colwelliaceae</taxon>
        <taxon>Thalassomonas</taxon>
    </lineage>
</organism>
<dbReference type="InterPro" id="IPR036927">
    <property type="entry name" value="Cyt_c_oxase-like_su1_sf"/>
</dbReference>
<feature type="domain" description="Nitric oxide reductase subunit B cytochrome c-like" evidence="2">
    <location>
        <begin position="37"/>
        <end position="217"/>
    </location>
</feature>
<evidence type="ECO:0000313" key="4">
    <source>
        <dbReference type="Proteomes" id="UP001215231"/>
    </source>
</evidence>
<gene>
    <name evidence="3" type="ORF">H3N35_08855</name>
</gene>
<feature type="transmembrane region" description="Helical" evidence="1">
    <location>
        <begin position="333"/>
        <end position="352"/>
    </location>
</feature>
<sequence>MKSTKRIWQALFAVFICSFSVLLYLGSEIYQQAPPIPEVIQSESGKVIFTKEDIEQGQLVWRSMGGHQNGSIWGHGSLLAPDWNADWLHREALASLALLAKATYNQNYDTLTVPQQKYLQAQLQQDIRSNRYNPVTGELTVSQDRADVILSLSRYYRGLFSADPEFTALREQYALKEGVLKDEQRAFRLSAFFFWSTWATVTERPGEDISYTSNWPYEPLVANEPDGDLLGWSMFSIILMIAGIGALVWHHASLKHEELPTPSETDPLLSLDIKPSQRAVFKYFLTAIALFLLQITLGGITAHYAVEGQEFYGYPLAEILPYAVTRTWHTQLAVFWIATAWLGTGLFIAPALSNHEPRFQKLGVNVLWVALLVVVLGSMFGQWYAAQQIWDLDTSYWFGHQGYEFVDLGRIWQMLLLAGLLIWLTLVTRAIFPALSHNHEHRPVVMVLFLSSIAIGLFYGVGLMMGKHTHLAIAEYWRWWVVHLWVEGFFETFAAAVVSLLFVRLGLIRAKSANTTVLFTTVIFLTGGIIGTLHHLYFGGTPTSVIAWGASFSALEVVPLALIGFEAFESYKLGQASPWMARYKWAIMFFVACSFWNLVGAGVFGFLINPPISLYYIQGLNITALHAHTAFMGVYGMLGIGLILFCVRPMVAEYYWNDKLLKYAFWTLNLGLAMMAFMSLLPVGVIQFNAVMEQGYWYARSPEIIHSAAVERLVWWRLPGDVVFAAGGGFIILFMLNVLRSFLPKKADAGLALNQE</sequence>
<feature type="transmembrane region" description="Helical" evidence="1">
    <location>
        <begin position="7"/>
        <end position="26"/>
    </location>
</feature>
<dbReference type="PANTHER" id="PTHR10422:SF38">
    <property type="entry name" value="CYTOCHROME B SUBUNIT OF NITRIC OXIDE REDUCTASE"/>
    <property type="match status" value="1"/>
</dbReference>
<feature type="transmembrane region" description="Helical" evidence="1">
    <location>
        <begin position="585"/>
        <end position="608"/>
    </location>
</feature>
<keyword evidence="1" id="KW-0812">Transmembrane</keyword>
<keyword evidence="1" id="KW-1133">Transmembrane helix</keyword>
<proteinExistence type="predicted"/>
<feature type="transmembrane region" description="Helical" evidence="1">
    <location>
        <begin position="229"/>
        <end position="249"/>
    </location>
</feature>
<dbReference type="Pfam" id="PF00115">
    <property type="entry name" value="COX1"/>
    <property type="match status" value="1"/>
</dbReference>
<dbReference type="Proteomes" id="UP001215231">
    <property type="component" value="Chromosome"/>
</dbReference>